<feature type="transmembrane region" description="Helical" evidence="1">
    <location>
        <begin position="289"/>
        <end position="305"/>
    </location>
</feature>
<feature type="transmembrane region" description="Helical" evidence="1">
    <location>
        <begin position="102"/>
        <end position="119"/>
    </location>
</feature>
<keyword evidence="3" id="KW-1185">Reference proteome</keyword>
<feature type="transmembrane region" description="Helical" evidence="1">
    <location>
        <begin position="146"/>
        <end position="167"/>
    </location>
</feature>
<name>A0ABS9SK07_9BACT</name>
<proteinExistence type="predicted"/>
<keyword evidence="1" id="KW-0472">Membrane</keyword>
<gene>
    <name evidence="2" type="ORF">MKP09_12670</name>
</gene>
<keyword evidence="1" id="KW-1133">Transmembrane helix</keyword>
<dbReference type="RefSeq" id="WP_240830382.1">
    <property type="nucleotide sequence ID" value="NZ_JAKWBL010000002.1"/>
</dbReference>
<evidence type="ECO:0000256" key="1">
    <source>
        <dbReference type="SAM" id="Phobius"/>
    </source>
</evidence>
<comment type="caution">
    <text evidence="2">The sequence shown here is derived from an EMBL/GenBank/DDBJ whole genome shotgun (WGS) entry which is preliminary data.</text>
</comment>
<dbReference type="Proteomes" id="UP001202248">
    <property type="component" value="Unassembled WGS sequence"/>
</dbReference>
<accession>A0ABS9SK07</accession>
<organism evidence="2 3">
    <name type="scientific">Niabella ginsengisoli</name>
    <dbReference type="NCBI Taxonomy" id="522298"/>
    <lineage>
        <taxon>Bacteria</taxon>
        <taxon>Pseudomonadati</taxon>
        <taxon>Bacteroidota</taxon>
        <taxon>Chitinophagia</taxon>
        <taxon>Chitinophagales</taxon>
        <taxon>Chitinophagaceae</taxon>
        <taxon>Niabella</taxon>
    </lineage>
</organism>
<protein>
    <recommendedName>
        <fullName evidence="4">Glycosyltransferase RgtA/B/C/D-like domain-containing protein</fullName>
    </recommendedName>
</protein>
<keyword evidence="1" id="KW-0812">Transmembrane</keyword>
<dbReference type="EMBL" id="JAKWBL010000002">
    <property type="protein sequence ID" value="MCH5598703.1"/>
    <property type="molecule type" value="Genomic_DNA"/>
</dbReference>
<feature type="transmembrane region" description="Helical" evidence="1">
    <location>
        <begin position="226"/>
        <end position="247"/>
    </location>
</feature>
<reference evidence="2 3" key="1">
    <citation type="submission" date="2022-02" db="EMBL/GenBank/DDBJ databases">
        <authorList>
            <person name="Min J."/>
        </authorList>
    </citation>
    <scope>NUCLEOTIDE SEQUENCE [LARGE SCALE GENOMIC DNA]</scope>
    <source>
        <strain evidence="2 3">GR10-1</strain>
    </source>
</reference>
<feature type="transmembrane region" description="Helical" evidence="1">
    <location>
        <begin position="259"/>
        <end position="283"/>
    </location>
</feature>
<evidence type="ECO:0000313" key="3">
    <source>
        <dbReference type="Proteomes" id="UP001202248"/>
    </source>
</evidence>
<evidence type="ECO:0008006" key="4">
    <source>
        <dbReference type="Google" id="ProtNLM"/>
    </source>
</evidence>
<feature type="transmembrane region" description="Helical" evidence="1">
    <location>
        <begin position="188"/>
        <end position="206"/>
    </location>
</feature>
<evidence type="ECO:0000313" key="2">
    <source>
        <dbReference type="EMBL" id="MCH5598703.1"/>
    </source>
</evidence>
<sequence>MFFGTAILYLLFDIYINISVDKYALNIDRWSAMEAGIRSILSGEYPYSAIDHMQGRTSNLPTLIFLGIPFYLMGDVGYLQVFCAAIYFLFIYILFDDYRKRFFALLLFVLSVSINYEQYVKSDIISNFIIVSIYSVVVQRKRDKGLSLGLLITAFLSTQLLLTRLVALMPLNVVHFKWFVQLKLKRKIFFLIISCMLIVLNLYFVLKNVPSLERFKEHNPFMLQNSQLPFALSILCIGLSIYSSFVVKNLNAMLKYTTLCLLLTAALAMGAKFYTHGIYNAFFNSRTDLTYWNMAMPFLIFYWTFKIKN</sequence>
<feature type="transmembrane region" description="Helical" evidence="1">
    <location>
        <begin position="76"/>
        <end position="95"/>
    </location>
</feature>